<dbReference type="PROSITE" id="PS01124">
    <property type="entry name" value="HTH_ARAC_FAMILY_2"/>
    <property type="match status" value="1"/>
</dbReference>
<dbReference type="EMBL" id="JAHESE010000052">
    <property type="protein sequence ID" value="MBT1712163.1"/>
    <property type="molecule type" value="Genomic_DNA"/>
</dbReference>
<keyword evidence="2" id="KW-0238">DNA-binding</keyword>
<evidence type="ECO:0000256" key="2">
    <source>
        <dbReference type="ARBA" id="ARBA00023125"/>
    </source>
</evidence>
<evidence type="ECO:0000313" key="6">
    <source>
        <dbReference type="Proteomes" id="UP001319080"/>
    </source>
</evidence>
<dbReference type="Gene3D" id="1.10.10.60">
    <property type="entry name" value="Homeodomain-like"/>
    <property type="match status" value="2"/>
</dbReference>
<dbReference type="PANTHER" id="PTHR43280">
    <property type="entry name" value="ARAC-FAMILY TRANSCRIPTIONAL REGULATOR"/>
    <property type="match status" value="1"/>
</dbReference>
<organism evidence="5 6">
    <name type="scientific">Dawidia cretensis</name>
    <dbReference type="NCBI Taxonomy" id="2782350"/>
    <lineage>
        <taxon>Bacteria</taxon>
        <taxon>Pseudomonadati</taxon>
        <taxon>Bacteroidota</taxon>
        <taxon>Cytophagia</taxon>
        <taxon>Cytophagales</taxon>
        <taxon>Chryseotaleaceae</taxon>
        <taxon>Dawidia</taxon>
    </lineage>
</organism>
<keyword evidence="6" id="KW-1185">Reference proteome</keyword>
<sequence length="289" mass="33126">MNTRFLRSTFVLLNTDEVSLNKSWNYQHVTSSFYRLYYIEDGQGMLFNADRQVVLEKGYLYLVPSFTTCNYTCDRFLKQYYVTFTEETPDGASLFAANRKIFQIPAGEAEVAAVRRVLCLNPARGLLLSYNPAVYEKAPILKSYREANNTLRECDFLETCGILLQLVSRFMAAADFRESLPAAIHGKVADAIHFIQTHLHTSITVALLARRAHQSADYFSRLFYENTGERPLRYIQNRRVERAQLLLTTTDLPFQDIALQCGFESLPYFARVFKQHTGVTAGEYKKAVV</sequence>
<dbReference type="InterPro" id="IPR018060">
    <property type="entry name" value="HTH_AraC"/>
</dbReference>
<dbReference type="InterPro" id="IPR018062">
    <property type="entry name" value="HTH_AraC-typ_CS"/>
</dbReference>
<keyword evidence="1" id="KW-0805">Transcription regulation</keyword>
<dbReference type="GO" id="GO:0043565">
    <property type="term" value="F:sequence-specific DNA binding"/>
    <property type="evidence" value="ECO:0007669"/>
    <property type="project" value="InterPro"/>
</dbReference>
<dbReference type="PROSITE" id="PS00041">
    <property type="entry name" value="HTH_ARAC_FAMILY_1"/>
    <property type="match status" value="1"/>
</dbReference>
<dbReference type="AlphaFoldDB" id="A0AAP2E335"/>
<evidence type="ECO:0000256" key="1">
    <source>
        <dbReference type="ARBA" id="ARBA00023015"/>
    </source>
</evidence>
<dbReference type="GO" id="GO:0003700">
    <property type="term" value="F:DNA-binding transcription factor activity"/>
    <property type="evidence" value="ECO:0007669"/>
    <property type="project" value="InterPro"/>
</dbReference>
<name>A0AAP2E335_9BACT</name>
<reference evidence="5 6" key="1">
    <citation type="submission" date="2021-05" db="EMBL/GenBank/DDBJ databases">
        <title>A Polyphasic approach of four new species of the genus Ohtaekwangia: Ohtaekwangia histidinii sp. nov., Ohtaekwangia cretensis sp. nov., Ohtaekwangia indiensis sp. nov., Ohtaekwangia reichenbachii sp. nov. from diverse environment.</title>
        <authorList>
            <person name="Octaviana S."/>
        </authorList>
    </citation>
    <scope>NUCLEOTIDE SEQUENCE [LARGE SCALE GENOMIC DNA]</scope>
    <source>
        <strain evidence="5 6">PWU5</strain>
    </source>
</reference>
<evidence type="ECO:0000313" key="5">
    <source>
        <dbReference type="EMBL" id="MBT1712163.1"/>
    </source>
</evidence>
<comment type="caution">
    <text evidence="5">The sequence shown here is derived from an EMBL/GenBank/DDBJ whole genome shotgun (WGS) entry which is preliminary data.</text>
</comment>
<feature type="domain" description="HTH araC/xylS-type" evidence="4">
    <location>
        <begin position="189"/>
        <end position="287"/>
    </location>
</feature>
<evidence type="ECO:0000256" key="3">
    <source>
        <dbReference type="ARBA" id="ARBA00023163"/>
    </source>
</evidence>
<evidence type="ECO:0000259" key="4">
    <source>
        <dbReference type="PROSITE" id="PS01124"/>
    </source>
</evidence>
<dbReference type="SMART" id="SM00342">
    <property type="entry name" value="HTH_ARAC"/>
    <property type="match status" value="1"/>
</dbReference>
<gene>
    <name evidence="5" type="ORF">KK062_28235</name>
</gene>
<dbReference type="SUPFAM" id="SSF46689">
    <property type="entry name" value="Homeodomain-like"/>
    <property type="match status" value="2"/>
</dbReference>
<protein>
    <submittedName>
        <fullName evidence="5">AraC family transcriptional regulator</fullName>
    </submittedName>
</protein>
<accession>A0AAP2E335</accession>
<proteinExistence type="predicted"/>
<dbReference type="RefSeq" id="WP_254087730.1">
    <property type="nucleotide sequence ID" value="NZ_JAHESE010000052.1"/>
</dbReference>
<dbReference type="Proteomes" id="UP001319080">
    <property type="component" value="Unassembled WGS sequence"/>
</dbReference>
<dbReference type="InterPro" id="IPR009057">
    <property type="entry name" value="Homeodomain-like_sf"/>
</dbReference>
<dbReference type="PANTHER" id="PTHR43280:SF2">
    <property type="entry name" value="HTH-TYPE TRANSCRIPTIONAL REGULATOR EXSA"/>
    <property type="match status" value="1"/>
</dbReference>
<keyword evidence="3" id="KW-0804">Transcription</keyword>
<dbReference type="Pfam" id="PF12833">
    <property type="entry name" value="HTH_18"/>
    <property type="match status" value="1"/>
</dbReference>